<evidence type="ECO:0000256" key="1">
    <source>
        <dbReference type="SAM" id="MobiDB-lite"/>
    </source>
</evidence>
<dbReference type="SUPFAM" id="SSF51556">
    <property type="entry name" value="Metallo-dependent hydrolases"/>
    <property type="match status" value="1"/>
</dbReference>
<gene>
    <name evidence="2" type="ORF">JOF45_000597</name>
</gene>
<dbReference type="Gene3D" id="3.20.20.140">
    <property type="entry name" value="Metal-dependent hydrolases"/>
    <property type="match status" value="1"/>
</dbReference>
<dbReference type="GO" id="GO:0016787">
    <property type="term" value="F:hydrolase activity"/>
    <property type="evidence" value="ECO:0007669"/>
    <property type="project" value="UniProtKB-KW"/>
</dbReference>
<dbReference type="CDD" id="cd01310">
    <property type="entry name" value="TatD_DNAse"/>
    <property type="match status" value="1"/>
</dbReference>
<keyword evidence="3" id="KW-1185">Reference proteome</keyword>
<dbReference type="InterPro" id="IPR001130">
    <property type="entry name" value="TatD-like"/>
</dbReference>
<dbReference type="EC" id="3.1.21.-" evidence="2"/>
<dbReference type="PANTHER" id="PTHR46124:SF2">
    <property type="entry name" value="D-AMINOACYL-TRNA DEACYLASE"/>
    <property type="match status" value="1"/>
</dbReference>
<feature type="compositionally biased region" description="Basic and acidic residues" evidence="1">
    <location>
        <begin position="31"/>
        <end position="49"/>
    </location>
</feature>
<organism evidence="2 3">
    <name type="scientific">Nesterenkonia lacusekhoensis</name>
    <dbReference type="NCBI Taxonomy" id="150832"/>
    <lineage>
        <taxon>Bacteria</taxon>
        <taxon>Bacillati</taxon>
        <taxon>Actinomycetota</taxon>
        <taxon>Actinomycetes</taxon>
        <taxon>Micrococcales</taxon>
        <taxon>Micrococcaceae</taxon>
        <taxon>Nesterenkonia</taxon>
    </lineage>
</organism>
<evidence type="ECO:0000313" key="2">
    <source>
        <dbReference type="EMBL" id="MBP2317578.1"/>
    </source>
</evidence>
<feature type="region of interest" description="Disordered" evidence="1">
    <location>
        <begin position="1"/>
        <end position="99"/>
    </location>
</feature>
<dbReference type="PANTHER" id="PTHR46124">
    <property type="entry name" value="D-AMINOACYL-TRNA DEACYLASE"/>
    <property type="match status" value="1"/>
</dbReference>
<dbReference type="Proteomes" id="UP001519331">
    <property type="component" value="Unassembled WGS sequence"/>
</dbReference>
<comment type="caution">
    <text evidence="2">The sequence shown here is derived from an EMBL/GenBank/DDBJ whole genome shotgun (WGS) entry which is preliminary data.</text>
</comment>
<keyword evidence="2" id="KW-0378">Hydrolase</keyword>
<sequence>MSEARDDQQSPTPADPAADGAVTPGAPFSGEHLRGESTSDRPTSDRPTSDRPTPGQTPPAYLPKEQQAPEDGPVRSATEEKSKKKRRLDYPPAPEPLRVPVIDNHAHLDFRDGQVAVSLTQHLDTAAALGVAGAVCVGYDVASSEFSVQAANSDPRAKAAVALHPNDAPELAERGEYDSAFARIAELAADEQVVAVGETGLDYFRTGEEGVAAQQRSFRDHIALAVERGLAMQIHDRDAHQDVVSILKDAPELPRSVVFHCFSGDAELARICNENGWYMSFAGTVTFKNSSDLRSALAVADPHLILVETDTPFLTPHPYRGQPNAPYLIPQTMRLMAQTRGLEDDAGLDSLCQQVMLNTTQAYGSWT</sequence>
<reference evidence="2 3" key="1">
    <citation type="submission" date="2021-03" db="EMBL/GenBank/DDBJ databases">
        <title>Sequencing the genomes of 1000 actinobacteria strains.</title>
        <authorList>
            <person name="Klenk H.-P."/>
        </authorList>
    </citation>
    <scope>NUCLEOTIDE SEQUENCE [LARGE SCALE GENOMIC DNA]</scope>
    <source>
        <strain evidence="2 3">DSM 12544</strain>
    </source>
</reference>
<proteinExistence type="predicted"/>
<dbReference type="InterPro" id="IPR032466">
    <property type="entry name" value="Metal_Hydrolase"/>
</dbReference>
<dbReference type="EMBL" id="JAGINX010000001">
    <property type="protein sequence ID" value="MBP2317578.1"/>
    <property type="molecule type" value="Genomic_DNA"/>
</dbReference>
<name>A0ABS4SZJ7_9MICC</name>
<accession>A0ABS4SZJ7</accession>
<evidence type="ECO:0000313" key="3">
    <source>
        <dbReference type="Proteomes" id="UP001519331"/>
    </source>
</evidence>
<dbReference type="Pfam" id="PF01026">
    <property type="entry name" value="TatD_DNase"/>
    <property type="match status" value="1"/>
</dbReference>
<protein>
    <submittedName>
        <fullName evidence="2">TatD DNase family protein</fullName>
        <ecNumber evidence="2">3.1.21.-</ecNumber>
    </submittedName>
</protein>